<dbReference type="InterPro" id="IPR008918">
    <property type="entry name" value="HhH2"/>
</dbReference>
<keyword evidence="2" id="KW-0539">Nucleus</keyword>
<dbReference type="AlphaFoldDB" id="A0A516AGL7"/>
<dbReference type="CDD" id="cd09904">
    <property type="entry name" value="H3TH_XPG"/>
    <property type="match status" value="1"/>
</dbReference>
<dbReference type="SMART" id="SM00484">
    <property type="entry name" value="XPGI"/>
    <property type="match status" value="1"/>
</dbReference>
<dbReference type="Pfam" id="PF00867">
    <property type="entry name" value="XPG_I"/>
    <property type="match status" value="1"/>
</dbReference>
<dbReference type="GO" id="GO:0016788">
    <property type="term" value="F:hydrolase activity, acting on ester bonds"/>
    <property type="evidence" value="ECO:0007669"/>
    <property type="project" value="InterPro"/>
</dbReference>
<feature type="domain" description="XPG-I" evidence="4">
    <location>
        <begin position="251"/>
        <end position="320"/>
    </location>
</feature>
<dbReference type="PANTHER" id="PTHR16171">
    <property type="entry name" value="DNA REPAIR PROTEIN COMPLEMENTING XP-G CELLS-RELATED"/>
    <property type="match status" value="1"/>
</dbReference>
<dbReference type="CDD" id="cd09868">
    <property type="entry name" value="PIN_XPG_RAD2"/>
    <property type="match status" value="1"/>
</dbReference>
<evidence type="ECO:0000313" key="5">
    <source>
        <dbReference type="EMBL" id="QDO16460.1"/>
    </source>
</evidence>
<feature type="region of interest" description="Disordered" evidence="3">
    <location>
        <begin position="517"/>
        <end position="622"/>
    </location>
</feature>
<dbReference type="GO" id="GO:0005634">
    <property type="term" value="C:nucleus"/>
    <property type="evidence" value="ECO:0007669"/>
    <property type="project" value="UniProtKB-SubCell"/>
</dbReference>
<name>A0A516AGL7_CRYCO</name>
<protein>
    <submittedName>
        <fullName evidence="5">DNA repair protein XPG</fullName>
    </submittedName>
</protein>
<dbReference type="InterPro" id="IPR006084">
    <property type="entry name" value="XPG/Rad2"/>
</dbReference>
<dbReference type="SMART" id="SM00279">
    <property type="entry name" value="HhH2"/>
    <property type="match status" value="1"/>
</dbReference>
<feature type="compositionally biased region" description="Low complexity" evidence="3">
    <location>
        <begin position="58"/>
        <end position="81"/>
    </location>
</feature>
<evidence type="ECO:0000259" key="4">
    <source>
        <dbReference type="SMART" id="SM00484"/>
    </source>
</evidence>
<proteinExistence type="evidence at transcript level"/>
<dbReference type="PROSITE" id="PS00842">
    <property type="entry name" value="XPG_2"/>
    <property type="match status" value="1"/>
</dbReference>
<evidence type="ECO:0000256" key="2">
    <source>
        <dbReference type="ARBA" id="ARBA00023242"/>
    </source>
</evidence>
<dbReference type="InterPro" id="IPR019974">
    <property type="entry name" value="XPG_CS"/>
</dbReference>
<organism evidence="5">
    <name type="scientific">Crypthecodinium cohnii</name>
    <name type="common">Dinoflagellate</name>
    <name type="synonym">Glenodinium cohnii</name>
    <dbReference type="NCBI Taxonomy" id="2866"/>
    <lineage>
        <taxon>Eukaryota</taxon>
        <taxon>Sar</taxon>
        <taxon>Alveolata</taxon>
        <taxon>Dinophyceae</taxon>
        <taxon>Gonyaulacales</taxon>
        <taxon>Crypthecodiniaceae</taxon>
        <taxon>Crypthecodinium</taxon>
    </lineage>
</organism>
<evidence type="ECO:0000256" key="1">
    <source>
        <dbReference type="ARBA" id="ARBA00004123"/>
    </source>
</evidence>
<reference evidence="5" key="1">
    <citation type="journal article" date="2019" name="Microorganisms">
        <title>DNA Damage Response Pathways in Dinoflagellates.</title>
        <authorList>
            <person name="Li C."/>
            <person name="Wong J."/>
        </authorList>
    </citation>
    <scope>NUCLEOTIDE SEQUENCE</scope>
</reference>
<dbReference type="Gene3D" id="3.40.50.1010">
    <property type="entry name" value="5'-nuclease"/>
    <property type="match status" value="1"/>
</dbReference>
<dbReference type="Gene3D" id="1.10.150.20">
    <property type="entry name" value="5' to 3' exonuclease, C-terminal subdomain"/>
    <property type="match status" value="1"/>
</dbReference>
<dbReference type="EMBL" id="MN125993">
    <property type="protein sequence ID" value="QDO16460.1"/>
    <property type="molecule type" value="mRNA"/>
</dbReference>
<evidence type="ECO:0000256" key="3">
    <source>
        <dbReference type="SAM" id="MobiDB-lite"/>
    </source>
</evidence>
<feature type="compositionally biased region" description="Low complexity" evidence="3">
    <location>
        <begin position="600"/>
        <end position="615"/>
    </location>
</feature>
<dbReference type="PANTHER" id="PTHR16171:SF7">
    <property type="entry name" value="DNA REPAIR PROTEIN RAD2"/>
    <property type="match status" value="1"/>
</dbReference>
<dbReference type="SUPFAM" id="SSF88723">
    <property type="entry name" value="PIN domain-like"/>
    <property type="match status" value="1"/>
</dbReference>
<sequence>MSTAATAATAATATASTAHARYPVSPSTTAAKPSVTDFGGFADPIPDPCSGQSQPPQTASTHPSFSSSSSSSSSAPAAGSTRSSHAGIVAAALAATPAAPSNFASRKSGIENPAAKEVWCVKHFQYRWRCMEVGVAHECHAKDNDPNSLADSLLGQTGGLPPGVAGGATNAAGASARASGGAARMSKAAMRLQESGSAVLDDEELEDLEFQRLHAELEDERLELQSELRRAKQRADTVTPEMQSDIEQLLDACGIPYIHAPAEAEAQCAFLAQAELVDAVASDDSDTLVFGAKHVYRRLFSDDHTVECYDASRLQSRLGLIQADLIVLAMLLGCDYTLGVHGVGIVNGLEIVRAFLPGVIGEQRPSAGVDVDKWLEALKDLRAWASNVAGWDDESAGIKETDPDSLADFKKSHRNFRTQWSFPEDFPDASVHEAFAMPVVDRSLEPFSWSSVDLPRVVALVVSLAGLSSEKVLEKLEPAVARYTDTLRQPRITEWAVSNSDKAGQVAMIRSSRMGKALRGLRGEAEVDNEDDQSRRKGSRRGGGGRAVPKVPAATSDGVAVNAGGAEGAGGAMDEEASKKRKGKAAAKAAGASKKPRQRPPASSTAAASTSSTTPTPAPTWKLNSQSLSARTLLLELALLHFHASNFGVPFECSSNQRVLE</sequence>
<dbReference type="InterPro" id="IPR036279">
    <property type="entry name" value="5-3_exonuclease_C_sf"/>
</dbReference>
<dbReference type="GO" id="GO:0003697">
    <property type="term" value="F:single-stranded DNA binding"/>
    <property type="evidence" value="ECO:0007669"/>
    <property type="project" value="TreeGrafter"/>
</dbReference>
<dbReference type="InterPro" id="IPR029060">
    <property type="entry name" value="PIN-like_dom_sf"/>
</dbReference>
<dbReference type="PRINTS" id="PR00853">
    <property type="entry name" value="XPGRADSUPER"/>
</dbReference>
<dbReference type="GO" id="GO:0004520">
    <property type="term" value="F:DNA endonuclease activity"/>
    <property type="evidence" value="ECO:0007669"/>
    <property type="project" value="TreeGrafter"/>
</dbReference>
<feature type="compositionally biased region" description="Low complexity" evidence="3">
    <location>
        <begin position="1"/>
        <end position="18"/>
    </location>
</feature>
<comment type="subcellular location">
    <subcellularLocation>
        <location evidence="1">Nucleus</location>
    </subcellularLocation>
</comment>
<dbReference type="SUPFAM" id="SSF47807">
    <property type="entry name" value="5' to 3' exonuclease, C-terminal subdomain"/>
    <property type="match status" value="1"/>
</dbReference>
<feature type="region of interest" description="Disordered" evidence="3">
    <location>
        <begin position="1"/>
        <end position="81"/>
    </location>
</feature>
<dbReference type="InterPro" id="IPR006086">
    <property type="entry name" value="XPG-I_dom"/>
</dbReference>
<accession>A0A516AGL7</accession>